<evidence type="ECO:0000313" key="1">
    <source>
        <dbReference type="EMBL" id="PON77001.1"/>
    </source>
</evidence>
<reference evidence="2" key="1">
    <citation type="submission" date="2016-06" db="EMBL/GenBank/DDBJ databases">
        <title>Parallel loss of symbiosis genes in relatives of nitrogen-fixing non-legume Parasponia.</title>
        <authorList>
            <person name="Van Velzen R."/>
            <person name="Holmer R."/>
            <person name="Bu F."/>
            <person name="Rutten L."/>
            <person name="Van Zeijl A."/>
            <person name="Liu W."/>
            <person name="Santuari L."/>
            <person name="Cao Q."/>
            <person name="Sharma T."/>
            <person name="Shen D."/>
            <person name="Roswanjaya Y."/>
            <person name="Wardhani T."/>
            <person name="Kalhor M.S."/>
            <person name="Jansen J."/>
            <person name="Van den Hoogen J."/>
            <person name="Gungor B."/>
            <person name="Hartog M."/>
            <person name="Hontelez J."/>
            <person name="Verver J."/>
            <person name="Yang W.-C."/>
            <person name="Schijlen E."/>
            <person name="Repin R."/>
            <person name="Schilthuizen M."/>
            <person name="Schranz E."/>
            <person name="Heidstra R."/>
            <person name="Miyata K."/>
            <person name="Fedorova E."/>
            <person name="Kohlen W."/>
            <person name="Bisseling T."/>
            <person name="Smit S."/>
            <person name="Geurts R."/>
        </authorList>
    </citation>
    <scope>NUCLEOTIDE SEQUENCE [LARGE SCALE GENOMIC DNA]</scope>
    <source>
        <strain evidence="2">cv. WU1-14</strain>
    </source>
</reference>
<evidence type="ECO:0000313" key="2">
    <source>
        <dbReference type="Proteomes" id="UP000237105"/>
    </source>
</evidence>
<name>A0A2P5DUN0_PARAD</name>
<gene>
    <name evidence="1" type="ORF">PanWU01x14_030100</name>
</gene>
<feature type="non-terminal residue" evidence="1">
    <location>
        <position position="55"/>
    </location>
</feature>
<dbReference type="AlphaFoldDB" id="A0A2P5DUN0"/>
<sequence>MTFPWFWITKENYEVPSALPVAINSGINVTRRKGSNPNVPIIIPQKNKTFTQNLT</sequence>
<protein>
    <submittedName>
        <fullName evidence="1">Uncharacterized protein</fullName>
    </submittedName>
</protein>
<dbReference type="Proteomes" id="UP000237105">
    <property type="component" value="Unassembled WGS sequence"/>
</dbReference>
<comment type="caution">
    <text evidence="1">The sequence shown here is derived from an EMBL/GenBank/DDBJ whole genome shotgun (WGS) entry which is preliminary data.</text>
</comment>
<accession>A0A2P5DUN0</accession>
<organism evidence="1 2">
    <name type="scientific">Parasponia andersonii</name>
    <name type="common">Sponia andersonii</name>
    <dbReference type="NCBI Taxonomy" id="3476"/>
    <lineage>
        <taxon>Eukaryota</taxon>
        <taxon>Viridiplantae</taxon>
        <taxon>Streptophyta</taxon>
        <taxon>Embryophyta</taxon>
        <taxon>Tracheophyta</taxon>
        <taxon>Spermatophyta</taxon>
        <taxon>Magnoliopsida</taxon>
        <taxon>eudicotyledons</taxon>
        <taxon>Gunneridae</taxon>
        <taxon>Pentapetalae</taxon>
        <taxon>rosids</taxon>
        <taxon>fabids</taxon>
        <taxon>Rosales</taxon>
        <taxon>Cannabaceae</taxon>
        <taxon>Parasponia</taxon>
    </lineage>
</organism>
<dbReference type="EMBL" id="JXTB01000015">
    <property type="protein sequence ID" value="PON77001.1"/>
    <property type="molecule type" value="Genomic_DNA"/>
</dbReference>
<proteinExistence type="predicted"/>
<keyword evidence="2" id="KW-1185">Reference proteome</keyword>